<dbReference type="EMBL" id="WTPW01001566">
    <property type="protein sequence ID" value="KAF0428448.1"/>
    <property type="molecule type" value="Genomic_DNA"/>
</dbReference>
<keyword evidence="2" id="KW-1185">Reference proteome</keyword>
<comment type="caution">
    <text evidence="1">The sequence shown here is derived from an EMBL/GenBank/DDBJ whole genome shotgun (WGS) entry which is preliminary data.</text>
</comment>
<gene>
    <name evidence="1" type="ORF">F8M41_005858</name>
</gene>
<dbReference type="AlphaFoldDB" id="A0A8H3X838"/>
<dbReference type="Proteomes" id="UP000439903">
    <property type="component" value="Unassembled WGS sequence"/>
</dbReference>
<sequence>MSNLKARVKKLFLTGDLDAICGASIVYLAMGSNNMRSYEDVKNLAEQVKNSVWATLDNNDRKMKVSEALEEMEVGYKSVVGLNTMKALKMDTKICQDDSRDEIEENFEVLMSKLNNPARVEDVSLYGSLRTTLNNIDTSEYTWRDPEASMEPRESMKCVLPNSVISKCSEFVENFRNINVPRDMGDIIHNNLWKENEFELSKTANRILNVLGEIWCNPAFATSTSRNQQSEGTYVTDVIVPLLRASLKNLPNDYVCLSTAERQSLASKARRNIGVEGERMGKKPDVMMLIMAEEKVFELGYVESSRINCSKTKNDDDYMKLWRETVDGVSLIDATCRPKTNQFGIVGIQVAGNIMYLNVLIKDAGGIPRYFHLDHAELPLFPNSFQCVSSLMRLLLTLRNILIVNKSLLVRALGYATSHPPRNVHPSPVVSSPKHANV</sequence>
<evidence type="ECO:0000313" key="1">
    <source>
        <dbReference type="EMBL" id="KAF0428448.1"/>
    </source>
</evidence>
<proteinExistence type="predicted"/>
<protein>
    <submittedName>
        <fullName evidence="1">Uncharacterized protein</fullName>
    </submittedName>
</protein>
<accession>A0A8H3X838</accession>
<evidence type="ECO:0000313" key="2">
    <source>
        <dbReference type="Proteomes" id="UP000439903"/>
    </source>
</evidence>
<reference evidence="1 2" key="1">
    <citation type="journal article" date="2019" name="Environ. Microbiol.">
        <title>At the nexus of three kingdoms: the genome of the mycorrhizal fungus Gigaspora margarita provides insights into plant, endobacterial and fungal interactions.</title>
        <authorList>
            <person name="Venice F."/>
            <person name="Ghignone S."/>
            <person name="Salvioli di Fossalunga A."/>
            <person name="Amselem J."/>
            <person name="Novero M."/>
            <person name="Xianan X."/>
            <person name="Sedzielewska Toro K."/>
            <person name="Morin E."/>
            <person name="Lipzen A."/>
            <person name="Grigoriev I.V."/>
            <person name="Henrissat B."/>
            <person name="Martin F.M."/>
            <person name="Bonfante P."/>
        </authorList>
    </citation>
    <scope>NUCLEOTIDE SEQUENCE [LARGE SCALE GENOMIC DNA]</scope>
    <source>
        <strain evidence="1 2">BEG34</strain>
    </source>
</reference>
<dbReference type="OrthoDB" id="2420963at2759"/>
<name>A0A8H3X838_GIGMA</name>
<organism evidence="1 2">
    <name type="scientific">Gigaspora margarita</name>
    <dbReference type="NCBI Taxonomy" id="4874"/>
    <lineage>
        <taxon>Eukaryota</taxon>
        <taxon>Fungi</taxon>
        <taxon>Fungi incertae sedis</taxon>
        <taxon>Mucoromycota</taxon>
        <taxon>Glomeromycotina</taxon>
        <taxon>Glomeromycetes</taxon>
        <taxon>Diversisporales</taxon>
        <taxon>Gigasporaceae</taxon>
        <taxon>Gigaspora</taxon>
    </lineage>
</organism>